<evidence type="ECO:0000256" key="5">
    <source>
        <dbReference type="HAMAP-Rule" id="MF_02033"/>
    </source>
</evidence>
<dbReference type="PANTHER" id="PTHR32432">
    <property type="entry name" value="CELL DIVISION PROTEIN FTSA-RELATED"/>
    <property type="match status" value="1"/>
</dbReference>
<name>A0A9J6PAC2_9PROT</name>
<dbReference type="Proteomes" id="UP001055804">
    <property type="component" value="Unassembled WGS sequence"/>
</dbReference>
<dbReference type="InterPro" id="IPR003494">
    <property type="entry name" value="SHS2_FtsA"/>
</dbReference>
<keyword evidence="1 5" id="KW-1003">Cell membrane</keyword>
<keyword evidence="4 5" id="KW-0131">Cell cycle</keyword>
<comment type="function">
    <text evidence="5 6">Cell division protein that is involved in the assembly of the Z ring. May serve as a membrane anchor for the Z ring.</text>
</comment>
<keyword evidence="9" id="KW-1185">Reference proteome</keyword>
<accession>A0A9J6PAC2</accession>
<keyword evidence="3 5" id="KW-0472">Membrane</keyword>
<comment type="subcellular location">
    <subcellularLocation>
        <location evidence="5">Cell membrane</location>
        <topology evidence="5">Peripheral membrane protein</topology>
        <orientation evidence="5">Cytoplasmic side</orientation>
    </subcellularLocation>
    <text evidence="5">Localizes to the Z ring in an FtsZ-dependent manner. Targeted to the membrane through a conserved C-terminal amphipathic helix.</text>
</comment>
<feature type="domain" description="SHS2" evidence="7">
    <location>
        <begin position="10"/>
        <end position="207"/>
    </location>
</feature>
<dbReference type="InterPro" id="IPR050696">
    <property type="entry name" value="FtsA/MreB"/>
</dbReference>
<dbReference type="SUPFAM" id="SSF53067">
    <property type="entry name" value="Actin-like ATPase domain"/>
    <property type="match status" value="2"/>
</dbReference>
<dbReference type="InterPro" id="IPR020823">
    <property type="entry name" value="Cell_div_FtsA"/>
</dbReference>
<dbReference type="EMBL" id="JAMZFT010000001">
    <property type="protein sequence ID" value="MCP1334958.1"/>
    <property type="molecule type" value="Genomic_DNA"/>
</dbReference>
<evidence type="ECO:0000256" key="4">
    <source>
        <dbReference type="ARBA" id="ARBA00023306"/>
    </source>
</evidence>
<dbReference type="AlphaFoldDB" id="A0A9J6PAC2"/>
<proteinExistence type="inferred from homology"/>
<reference evidence="8" key="1">
    <citation type="submission" date="2022-06" db="EMBL/GenBank/DDBJ databases">
        <title>Isolation and Genomics of Futiania mangrovii gen. nov., sp. nov., a Rare and Metabolically-versatile member in the Class Alphaproteobacteria.</title>
        <authorList>
            <person name="Liu L."/>
            <person name="Huang W.-C."/>
            <person name="Pan J."/>
            <person name="Li J."/>
            <person name="Huang Y."/>
            <person name="Du H."/>
            <person name="Liu Y."/>
            <person name="Li M."/>
        </authorList>
    </citation>
    <scope>NUCLEOTIDE SEQUENCE</scope>
    <source>
        <strain evidence="8">FT118</strain>
    </source>
</reference>
<dbReference type="Gene3D" id="3.30.420.40">
    <property type="match status" value="2"/>
</dbReference>
<dbReference type="PANTHER" id="PTHR32432:SF4">
    <property type="entry name" value="CELL DIVISION PROTEIN FTSA"/>
    <property type="match status" value="1"/>
</dbReference>
<dbReference type="PIRSF" id="PIRSF003101">
    <property type="entry name" value="FtsA"/>
    <property type="match status" value="1"/>
</dbReference>
<evidence type="ECO:0000259" key="7">
    <source>
        <dbReference type="SMART" id="SM00842"/>
    </source>
</evidence>
<comment type="caution">
    <text evidence="8">The sequence shown here is derived from an EMBL/GenBank/DDBJ whole genome shotgun (WGS) entry which is preliminary data.</text>
</comment>
<dbReference type="GO" id="GO:0032153">
    <property type="term" value="C:cell division site"/>
    <property type="evidence" value="ECO:0007669"/>
    <property type="project" value="UniProtKB-UniRule"/>
</dbReference>
<dbReference type="NCBIfam" id="TIGR01174">
    <property type="entry name" value="ftsA"/>
    <property type="match status" value="1"/>
</dbReference>
<dbReference type="Pfam" id="PF14450">
    <property type="entry name" value="FtsA"/>
    <property type="match status" value="2"/>
</dbReference>
<evidence type="ECO:0000313" key="9">
    <source>
        <dbReference type="Proteomes" id="UP001055804"/>
    </source>
</evidence>
<dbReference type="InterPro" id="IPR043129">
    <property type="entry name" value="ATPase_NBD"/>
</dbReference>
<dbReference type="GO" id="GO:0043093">
    <property type="term" value="P:FtsZ-dependent cytokinesis"/>
    <property type="evidence" value="ECO:0007669"/>
    <property type="project" value="UniProtKB-UniRule"/>
</dbReference>
<dbReference type="Pfam" id="PF02491">
    <property type="entry name" value="SHS2_FTSA"/>
    <property type="match status" value="1"/>
</dbReference>
<evidence type="ECO:0000256" key="1">
    <source>
        <dbReference type="ARBA" id="ARBA00022475"/>
    </source>
</evidence>
<protein>
    <recommendedName>
        <fullName evidence="5 6">Cell division protein FtsA</fullName>
    </recommendedName>
</protein>
<comment type="similarity">
    <text evidence="5 6">Belongs to the FtsA/MreB family.</text>
</comment>
<comment type="subunit">
    <text evidence="5">Self-interacts. Interacts with FtsZ.</text>
</comment>
<keyword evidence="2 5" id="KW-0132">Cell division</keyword>
<evidence type="ECO:0000256" key="6">
    <source>
        <dbReference type="PIRNR" id="PIRNR003101"/>
    </source>
</evidence>
<evidence type="ECO:0000256" key="2">
    <source>
        <dbReference type="ARBA" id="ARBA00022618"/>
    </source>
</evidence>
<dbReference type="HAMAP" id="MF_02033">
    <property type="entry name" value="FtsA"/>
    <property type="match status" value="1"/>
</dbReference>
<dbReference type="Gene3D" id="3.30.1490.110">
    <property type="match status" value="1"/>
</dbReference>
<sequence>MTTLARQGYVAALDVGTTKICCLIAKVDGSKNIARGEPLPLGAVRVVGIGHQLSQGLRQGAVVDMGAAEAAIRHAVDAAERMAGETIDRVVVNVSSGFPRSQALEADIALGGHAITDRDIRRIVDHGRAEFDPTDRELIHAIPTAFSVDGNGGIRDPRGMHGDRLGVAMHFVTASVGPLRNLAICVERCHLELGGRVLSPYASALSTLVEDERDLGAVCIDMGGGTTSLAVFHGGEFVYSDVIRVGGHHITKDIAQGLSTSLAHAERLKTLYGSALPSSSDEREMITVPHLGDDLDAPSAQMPRSLLTGIIRPRIEETFDLVRDSLRRSGMDRLTSRRVVLTGGGSQLNGVRELAARILDKQVRPGRPIRLTGLSDGVSGPAFATAAGLVAHAVGGTEEPLLAAPDLRRGRAAGTLGRIGQWLKENF</sequence>
<dbReference type="SMART" id="SM00842">
    <property type="entry name" value="FtsA"/>
    <property type="match status" value="1"/>
</dbReference>
<evidence type="ECO:0000313" key="8">
    <source>
        <dbReference type="EMBL" id="MCP1334958.1"/>
    </source>
</evidence>
<dbReference type="CDD" id="cd24048">
    <property type="entry name" value="ASKHA_NBD_FtsA"/>
    <property type="match status" value="1"/>
</dbReference>
<dbReference type="RefSeq" id="WP_269330919.1">
    <property type="nucleotide sequence ID" value="NZ_JAMZFT010000001.1"/>
</dbReference>
<evidence type="ECO:0000256" key="3">
    <source>
        <dbReference type="ARBA" id="ARBA00023136"/>
    </source>
</evidence>
<dbReference type="GO" id="GO:0009898">
    <property type="term" value="C:cytoplasmic side of plasma membrane"/>
    <property type="evidence" value="ECO:0007669"/>
    <property type="project" value="UniProtKB-UniRule"/>
</dbReference>
<gene>
    <name evidence="5 8" type="primary">ftsA</name>
    <name evidence="8" type="ORF">NJQ99_00890</name>
</gene>
<organism evidence="8 9">
    <name type="scientific">Futiania mangrovi</name>
    <dbReference type="NCBI Taxonomy" id="2959716"/>
    <lineage>
        <taxon>Bacteria</taxon>
        <taxon>Pseudomonadati</taxon>
        <taxon>Pseudomonadota</taxon>
        <taxon>Alphaproteobacteria</taxon>
        <taxon>Futianiales</taxon>
        <taxon>Futianiaceae</taxon>
        <taxon>Futiania</taxon>
    </lineage>
</organism>